<dbReference type="InterPro" id="IPR008984">
    <property type="entry name" value="SMAD_FHA_dom_sf"/>
</dbReference>
<dbReference type="GO" id="GO:0006369">
    <property type="term" value="P:termination of RNA polymerase II transcription"/>
    <property type="evidence" value="ECO:0007669"/>
    <property type="project" value="TreeGrafter"/>
</dbReference>
<evidence type="ECO:0000256" key="3">
    <source>
        <dbReference type="ARBA" id="ARBA00022806"/>
    </source>
</evidence>
<feature type="region of interest" description="Disordered" evidence="5">
    <location>
        <begin position="658"/>
        <end position="709"/>
    </location>
</feature>
<evidence type="ECO:0000256" key="5">
    <source>
        <dbReference type="SAM" id="MobiDB-lite"/>
    </source>
</evidence>
<name>A0A9N9MFX0_9CUCU</name>
<feature type="compositionally biased region" description="Basic and acidic residues" evidence="5">
    <location>
        <begin position="282"/>
        <end position="320"/>
    </location>
</feature>
<dbReference type="CDD" id="cd18042">
    <property type="entry name" value="DEXXQc_SETX"/>
    <property type="match status" value="1"/>
</dbReference>
<keyword evidence="8" id="KW-1185">Reference proteome</keyword>
<feature type="compositionally biased region" description="Polar residues" evidence="5">
    <location>
        <begin position="479"/>
        <end position="490"/>
    </location>
</feature>
<evidence type="ECO:0000313" key="7">
    <source>
        <dbReference type="EMBL" id="CAG9761525.1"/>
    </source>
</evidence>
<feature type="compositionally biased region" description="Basic and acidic residues" evidence="5">
    <location>
        <begin position="593"/>
        <end position="609"/>
    </location>
</feature>
<dbReference type="PANTHER" id="PTHR10887:SF495">
    <property type="entry name" value="HELICASE SENATAXIN ISOFORM X1-RELATED"/>
    <property type="match status" value="1"/>
</dbReference>
<dbReference type="EMBL" id="OU892286">
    <property type="protein sequence ID" value="CAG9761525.1"/>
    <property type="molecule type" value="Genomic_DNA"/>
</dbReference>
<dbReference type="InterPro" id="IPR047187">
    <property type="entry name" value="SF1_C_Upf1"/>
</dbReference>
<dbReference type="GO" id="GO:0001147">
    <property type="term" value="F:transcription termination site sequence-specific DNA binding"/>
    <property type="evidence" value="ECO:0007669"/>
    <property type="project" value="TreeGrafter"/>
</dbReference>
<dbReference type="GO" id="GO:0016604">
    <property type="term" value="C:nuclear body"/>
    <property type="evidence" value="ECO:0007669"/>
    <property type="project" value="TreeGrafter"/>
</dbReference>
<dbReference type="Gene3D" id="2.60.200.20">
    <property type="match status" value="1"/>
</dbReference>
<feature type="domain" description="FHA" evidence="6">
    <location>
        <begin position="29"/>
        <end position="79"/>
    </location>
</feature>
<dbReference type="Pfam" id="PF13087">
    <property type="entry name" value="AAA_12"/>
    <property type="match status" value="1"/>
</dbReference>
<feature type="compositionally biased region" description="Basic and acidic residues" evidence="5">
    <location>
        <begin position="529"/>
        <end position="553"/>
    </location>
</feature>
<reference evidence="7" key="1">
    <citation type="submission" date="2022-01" db="EMBL/GenBank/DDBJ databases">
        <authorList>
            <person name="King R."/>
        </authorList>
    </citation>
    <scope>NUCLEOTIDE SEQUENCE</scope>
</reference>
<feature type="region of interest" description="Disordered" evidence="5">
    <location>
        <begin position="173"/>
        <end position="192"/>
    </location>
</feature>
<feature type="compositionally biased region" description="Basic and acidic residues" evidence="5">
    <location>
        <begin position="504"/>
        <end position="515"/>
    </location>
</feature>
<keyword evidence="4" id="KW-0067">ATP-binding</keyword>
<sequence>MTAQGQSNRWFLKNTCSAELIEIHKSQEAPVGRHREATVCLRSGKVSRYHACLGLTNDGKLWLKDLKSSNGTYVNETRIEPFELELVDNGAKLGFGLASIDGAEEEKDELIFWEVMHRRENDDDDKNTSLNDIEKTPNQVSAVVQNGGTFEFASNKNEIIEVSDEDIEVNCEKSKNKKVSERSFEPQPGTSTSEIEKILESFEVEVTKVVRRSNIEYGDYSVNEKEDSSSKQKVDEIPHLSSENEGNENNSNKKEKLSSKRNEDEIAQLSSKDEVNGNNSNEKGEPLSNQKEDKIPHLSSKDEVNENNSNKKCEDKKEKDDDSDMSDNDFSCSQIFHMSQIPDPVDFQKIKDEMAEMNYTEDPLILNPTPISIDDGYDNTQEIVDILDNDFDDTIESIFTTKPPSAECSTSNNLKSAKASPRKSSRLESRQPADSLTRRKSCLDSPKKKKLGNDSNNTADSLTRRKSCLDSPKKKKLGNDSNTSRASTSKRQLKRRHSSTSEANKVETLDLEKQMELICNSKSPNKNNVLKESKRNSRRSLEPDKGKKPKLDKQLTSSPDKNLSKESRGKRKSSLGESKASKESESKHRRSSVRIDKRESSKPEEKSSEKNVSLEARKKLTPSTEINKIKKPDLKKSLMTLRSNSDSFDKQKVSLVNNNRDSSDNRLVDTRLHSRPTRSKNISMEFHRDSSDNRPVDPRIHSKSNRAINVSVELNSPGSSANDKGNLSDNPPMVASIFSLPAPPCQLEPPQEIVQENYKRRPDPRLCQQMTRKQTFTGEVINERQTNGRVASYKIATVNIDKIINKILKWDTSWLEYQLTSLSFEPRVNESAAEKIPLKFPNFKRYFEIFSKLIFLETWESIFRSYVDSRRSQARVQPIVQGMRKHESFTYLDCHYDITAVQNEKGDFCKQDDLILVEYNAMGLRNAKMTFGLVQISKSIQNIKSYKYYAKIHFTVMVSCDLLINSNNGSLPRVIIQRVANLRTQIIMFKVLANFDKSPLQPMLLYPRISDFKIAVTHEKFIVPPVEKLNSQQQRSVLEAASLCTGDKPGIYTLIGPPGTGKTHTIVNILFQIIFNHYFGKAKSKPPMILLVAPSNAAVDYLITKIVSLKEKLREELKRKIKCVRIGPMTSISKAARCYTLQHFAERHVPVLRQHIPEIQEARKRKVDVVEFCKEFFGKDYHKELRISENILMENSNIILTTLGSCASNAKIIESIRKGLIHPTCCIIDEATQCHEPESLLPTMLGIDKIVMVGDPRQLNATILSKEASQLGFGESLFSRLVNNFEKARESPIQMLTTQYRMHPEICSFPNRKFYQGKLQSQPNPKNKLPDIIKPYLVFNCTNQVSQDDSDYTNPEEMRLIKKLLATIIQVVNNKKLKYSVGIITPYNAQKSLIHDNLKDIGKDNSNWEININTVDSFQGSEHDIVIISCVRESTNSFVQNVNRLNVALTRAKQALYIFGNSTLFRECRPLYDLREDARDRKVCLDINSRSQSMKDFHQYLCRQ</sequence>
<evidence type="ECO:0000259" key="6">
    <source>
        <dbReference type="PROSITE" id="PS50006"/>
    </source>
</evidence>
<feature type="region of interest" description="Disordered" evidence="5">
    <location>
        <begin position="221"/>
        <end position="333"/>
    </location>
</feature>
<feature type="compositionally biased region" description="Polar residues" evidence="5">
    <location>
        <begin position="400"/>
        <end position="414"/>
    </location>
</feature>
<evidence type="ECO:0000313" key="8">
    <source>
        <dbReference type="Proteomes" id="UP001152799"/>
    </source>
</evidence>
<dbReference type="PROSITE" id="PS50006">
    <property type="entry name" value="FHA_DOMAIN"/>
    <property type="match status" value="1"/>
</dbReference>
<dbReference type="FunFam" id="3.40.50.300:FF:000326">
    <property type="entry name" value="P-loop containing nucleoside triphosphate hydrolase"/>
    <property type="match status" value="1"/>
</dbReference>
<dbReference type="Proteomes" id="UP001152799">
    <property type="component" value="Chromosome 10"/>
</dbReference>
<evidence type="ECO:0000256" key="4">
    <source>
        <dbReference type="ARBA" id="ARBA00022840"/>
    </source>
</evidence>
<dbReference type="InterPro" id="IPR000253">
    <property type="entry name" value="FHA_dom"/>
</dbReference>
<protein>
    <recommendedName>
        <fullName evidence="6">FHA domain-containing protein</fullName>
    </recommendedName>
</protein>
<dbReference type="Pfam" id="PF00498">
    <property type="entry name" value="FHA"/>
    <property type="match status" value="1"/>
</dbReference>
<keyword evidence="3" id="KW-0347">Helicase</keyword>
<keyword evidence="2" id="KW-0378">Hydrolase</keyword>
<dbReference type="GO" id="GO:0016787">
    <property type="term" value="F:hydrolase activity"/>
    <property type="evidence" value="ECO:0007669"/>
    <property type="project" value="UniProtKB-KW"/>
</dbReference>
<feature type="compositionally biased region" description="Low complexity" evidence="5">
    <location>
        <begin position="241"/>
        <end position="250"/>
    </location>
</feature>
<keyword evidence="1" id="KW-0547">Nucleotide-binding</keyword>
<feature type="compositionally biased region" description="Basic and acidic residues" evidence="5">
    <location>
        <begin position="173"/>
        <end position="184"/>
    </location>
</feature>
<dbReference type="SMART" id="SM00240">
    <property type="entry name" value="FHA"/>
    <property type="match status" value="1"/>
</dbReference>
<dbReference type="InterPro" id="IPR041679">
    <property type="entry name" value="DNA2/NAM7-like_C"/>
</dbReference>
<dbReference type="SUPFAM" id="SSF49879">
    <property type="entry name" value="SMAD/FHA domain"/>
    <property type="match status" value="1"/>
</dbReference>
<dbReference type="SUPFAM" id="SSF52540">
    <property type="entry name" value="P-loop containing nucleoside triphosphate hydrolases"/>
    <property type="match status" value="1"/>
</dbReference>
<feature type="compositionally biased region" description="Basic and acidic residues" evidence="5">
    <location>
        <begin position="685"/>
        <end position="700"/>
    </location>
</feature>
<proteinExistence type="predicted"/>
<dbReference type="Gene3D" id="3.40.50.300">
    <property type="entry name" value="P-loop containing nucleotide triphosphate hydrolases"/>
    <property type="match status" value="2"/>
</dbReference>
<feature type="compositionally biased region" description="Basic and acidic residues" evidence="5">
    <location>
        <begin position="661"/>
        <end position="672"/>
    </location>
</feature>
<feature type="compositionally biased region" description="Basic and acidic residues" evidence="5">
    <location>
        <begin position="251"/>
        <end position="264"/>
    </location>
</feature>
<dbReference type="GO" id="GO:0005694">
    <property type="term" value="C:chromosome"/>
    <property type="evidence" value="ECO:0007669"/>
    <property type="project" value="UniProtKB-ARBA"/>
</dbReference>
<dbReference type="GO" id="GO:0004386">
    <property type="term" value="F:helicase activity"/>
    <property type="evidence" value="ECO:0007669"/>
    <property type="project" value="UniProtKB-KW"/>
</dbReference>
<dbReference type="InterPro" id="IPR027417">
    <property type="entry name" value="P-loop_NTPase"/>
</dbReference>
<dbReference type="CDD" id="cd18808">
    <property type="entry name" value="SF1_C_Upf1"/>
    <property type="match status" value="1"/>
</dbReference>
<feature type="compositionally biased region" description="Basic and acidic residues" evidence="5">
    <location>
        <begin position="222"/>
        <end position="238"/>
    </location>
</feature>
<dbReference type="InterPro" id="IPR041677">
    <property type="entry name" value="DNA2/NAM7_AAA_11"/>
</dbReference>
<evidence type="ECO:0000256" key="1">
    <source>
        <dbReference type="ARBA" id="ARBA00022741"/>
    </source>
</evidence>
<feature type="region of interest" description="Disordered" evidence="5">
    <location>
        <begin position="400"/>
        <end position="631"/>
    </location>
</feature>
<accession>A0A9N9MFX0</accession>
<dbReference type="PANTHER" id="PTHR10887">
    <property type="entry name" value="DNA2/NAM7 HELICASE FAMILY"/>
    <property type="match status" value="1"/>
</dbReference>
<dbReference type="CDD" id="cd00060">
    <property type="entry name" value="FHA"/>
    <property type="match status" value="1"/>
</dbReference>
<gene>
    <name evidence="7" type="ORF">CEUTPL_LOCUS2227</name>
</gene>
<dbReference type="InterPro" id="IPR045055">
    <property type="entry name" value="DNA2/NAM7-like"/>
</dbReference>
<dbReference type="Pfam" id="PF13086">
    <property type="entry name" value="AAA_11"/>
    <property type="match status" value="2"/>
</dbReference>
<dbReference type="OrthoDB" id="2285229at2759"/>
<dbReference type="GO" id="GO:0005524">
    <property type="term" value="F:ATP binding"/>
    <property type="evidence" value="ECO:0007669"/>
    <property type="project" value="UniProtKB-KW"/>
</dbReference>
<organism evidence="7 8">
    <name type="scientific">Ceutorhynchus assimilis</name>
    <name type="common">cabbage seed weevil</name>
    <dbReference type="NCBI Taxonomy" id="467358"/>
    <lineage>
        <taxon>Eukaryota</taxon>
        <taxon>Metazoa</taxon>
        <taxon>Ecdysozoa</taxon>
        <taxon>Arthropoda</taxon>
        <taxon>Hexapoda</taxon>
        <taxon>Insecta</taxon>
        <taxon>Pterygota</taxon>
        <taxon>Neoptera</taxon>
        <taxon>Endopterygota</taxon>
        <taxon>Coleoptera</taxon>
        <taxon>Polyphaga</taxon>
        <taxon>Cucujiformia</taxon>
        <taxon>Curculionidae</taxon>
        <taxon>Ceutorhynchinae</taxon>
        <taxon>Ceutorhynchus</taxon>
    </lineage>
</organism>
<evidence type="ECO:0000256" key="2">
    <source>
        <dbReference type="ARBA" id="ARBA00022801"/>
    </source>
</evidence>